<dbReference type="SMART" id="SM00382">
    <property type="entry name" value="AAA"/>
    <property type="match status" value="2"/>
</dbReference>
<dbReference type="InterPro" id="IPR003593">
    <property type="entry name" value="AAA+_ATPase"/>
</dbReference>
<evidence type="ECO:0000256" key="3">
    <source>
        <dbReference type="ARBA" id="ARBA00022475"/>
    </source>
</evidence>
<dbReference type="PROSITE" id="PS50893">
    <property type="entry name" value="ABC_TRANSPORTER_2"/>
    <property type="match status" value="2"/>
</dbReference>
<accession>A0A9D0Z943</accession>
<dbReference type="InterPro" id="IPR003439">
    <property type="entry name" value="ABC_transporter-like_ATP-bd"/>
</dbReference>
<dbReference type="GO" id="GO:0005524">
    <property type="term" value="F:ATP binding"/>
    <property type="evidence" value="ECO:0007669"/>
    <property type="project" value="UniProtKB-KW"/>
</dbReference>
<dbReference type="Gene3D" id="3.40.50.300">
    <property type="entry name" value="P-loop containing nucleotide triphosphate hydrolases"/>
    <property type="match status" value="2"/>
</dbReference>
<feature type="domain" description="ABC transporter" evidence="9">
    <location>
        <begin position="257"/>
        <end position="505"/>
    </location>
</feature>
<sequence length="514" mass="56046">MEKKIAVEMRGVTKRFGSVVANENVCLDVRRGEILSVLGENGSGKTTLMNMLSGIYFPDEGQIFIEDRPVTIRSPRDAFELGIGMIHQHFKLVDVFTAAENIALGLPGPMRLSLNEVRRKIMDLANKYGFEIDVNQKVYDMSVSQKQTVEILKVLYRGAKILILDEPTAVLTPQETERLFRILRNMREDGKAIVIITHKLAEVLALSDRVSVLRKGHSVGTVQTSGATVQSLTELMVGKQVTLDIERPDPVQPERRLDVKDLTCVNAEGITTLDHAAFTARSGEILGIAGVAGSGQKELLEAIAGLQPTTEGSVTFYPKQGEPVETTHMNAGAIDKLGIRLAFVPEDRLGMGLVGSMDITENMMLRTYREGHSFLTDKRGPRQLAERIVEQLEVVTSGVSSPVRRMSGGNVQKVLVGREIASAPSVLMVAYPVRGLDINSSYTIYHLLNEQKLKGSAVICVGEDLDVLLALCDRIMVLCAGRVTGIVDARTATKEEIGVLMTHTEGAIEEGAAG</sequence>
<keyword evidence="2" id="KW-0813">Transport</keyword>
<dbReference type="InterPro" id="IPR027417">
    <property type="entry name" value="P-loop_NTPase"/>
</dbReference>
<keyword evidence="6 10" id="KW-0067">ATP-binding</keyword>
<evidence type="ECO:0000256" key="5">
    <source>
        <dbReference type="ARBA" id="ARBA00022741"/>
    </source>
</evidence>
<dbReference type="SUPFAM" id="SSF52540">
    <property type="entry name" value="P-loop containing nucleoside triphosphate hydrolases"/>
    <property type="match status" value="2"/>
</dbReference>
<evidence type="ECO:0000256" key="4">
    <source>
        <dbReference type="ARBA" id="ARBA00022737"/>
    </source>
</evidence>
<name>A0A9D0Z943_9FIRM</name>
<dbReference type="GO" id="GO:0005886">
    <property type="term" value="C:plasma membrane"/>
    <property type="evidence" value="ECO:0007669"/>
    <property type="project" value="UniProtKB-SubCell"/>
</dbReference>
<proteinExistence type="predicted"/>
<dbReference type="AlphaFoldDB" id="A0A9D0Z943"/>
<evidence type="ECO:0000259" key="9">
    <source>
        <dbReference type="PROSITE" id="PS50893"/>
    </source>
</evidence>
<keyword evidence="7" id="KW-1278">Translocase</keyword>
<dbReference type="CDD" id="cd03215">
    <property type="entry name" value="ABC_Carb_Monos_II"/>
    <property type="match status" value="1"/>
</dbReference>
<dbReference type="EMBL" id="DVFJ01000011">
    <property type="protein sequence ID" value="HIQ71414.1"/>
    <property type="molecule type" value="Genomic_DNA"/>
</dbReference>
<dbReference type="Pfam" id="PF00005">
    <property type="entry name" value="ABC_tran"/>
    <property type="match status" value="2"/>
</dbReference>
<reference evidence="10" key="2">
    <citation type="journal article" date="2021" name="PeerJ">
        <title>Extensive microbial diversity within the chicken gut microbiome revealed by metagenomics and culture.</title>
        <authorList>
            <person name="Gilroy R."/>
            <person name="Ravi A."/>
            <person name="Getino M."/>
            <person name="Pursley I."/>
            <person name="Horton D.L."/>
            <person name="Alikhan N.F."/>
            <person name="Baker D."/>
            <person name="Gharbi K."/>
            <person name="Hall N."/>
            <person name="Watson M."/>
            <person name="Adriaenssens E.M."/>
            <person name="Foster-Nyarko E."/>
            <person name="Jarju S."/>
            <person name="Secka A."/>
            <person name="Antonio M."/>
            <person name="Oren A."/>
            <person name="Chaudhuri R.R."/>
            <person name="La Ragione R."/>
            <person name="Hildebrand F."/>
            <person name="Pallen M.J."/>
        </authorList>
    </citation>
    <scope>NUCLEOTIDE SEQUENCE</scope>
    <source>
        <strain evidence="10">ChiSxjej2B14-6234</strain>
    </source>
</reference>
<dbReference type="InterPro" id="IPR050107">
    <property type="entry name" value="ABC_carbohydrate_import_ATPase"/>
</dbReference>
<dbReference type="Proteomes" id="UP000886887">
    <property type="component" value="Unassembled WGS sequence"/>
</dbReference>
<dbReference type="FunFam" id="3.40.50.300:FF:000127">
    <property type="entry name" value="Ribose import ATP-binding protein RbsA"/>
    <property type="match status" value="1"/>
</dbReference>
<evidence type="ECO:0000256" key="7">
    <source>
        <dbReference type="ARBA" id="ARBA00022967"/>
    </source>
</evidence>
<reference evidence="10" key="1">
    <citation type="submission" date="2020-10" db="EMBL/GenBank/DDBJ databases">
        <authorList>
            <person name="Gilroy R."/>
        </authorList>
    </citation>
    <scope>NUCLEOTIDE SEQUENCE</scope>
    <source>
        <strain evidence="10">ChiSxjej2B14-6234</strain>
    </source>
</reference>
<organism evidence="10 11">
    <name type="scientific">Candidatus Onthenecus intestinigallinarum</name>
    <dbReference type="NCBI Taxonomy" id="2840875"/>
    <lineage>
        <taxon>Bacteria</taxon>
        <taxon>Bacillati</taxon>
        <taxon>Bacillota</taxon>
        <taxon>Clostridia</taxon>
        <taxon>Eubacteriales</taxon>
        <taxon>Candidatus Onthenecus</taxon>
    </lineage>
</organism>
<feature type="domain" description="ABC transporter" evidence="9">
    <location>
        <begin position="7"/>
        <end position="240"/>
    </location>
</feature>
<dbReference type="CDD" id="cd03216">
    <property type="entry name" value="ABC_Carb_Monos_I"/>
    <property type="match status" value="1"/>
</dbReference>
<evidence type="ECO:0000313" key="10">
    <source>
        <dbReference type="EMBL" id="HIQ71414.1"/>
    </source>
</evidence>
<evidence type="ECO:0000256" key="6">
    <source>
        <dbReference type="ARBA" id="ARBA00022840"/>
    </source>
</evidence>
<keyword evidence="4" id="KW-0677">Repeat</keyword>
<keyword evidence="8" id="KW-0472">Membrane</keyword>
<comment type="subcellular location">
    <subcellularLocation>
        <location evidence="1">Cell membrane</location>
        <topology evidence="1">Peripheral membrane protein</topology>
    </subcellularLocation>
</comment>
<dbReference type="GO" id="GO:0016887">
    <property type="term" value="F:ATP hydrolysis activity"/>
    <property type="evidence" value="ECO:0007669"/>
    <property type="project" value="InterPro"/>
</dbReference>
<comment type="caution">
    <text evidence="10">The sequence shown here is derived from an EMBL/GenBank/DDBJ whole genome shotgun (WGS) entry which is preliminary data.</text>
</comment>
<evidence type="ECO:0000256" key="2">
    <source>
        <dbReference type="ARBA" id="ARBA00022448"/>
    </source>
</evidence>
<protein>
    <submittedName>
        <fullName evidence="10">ABC transporter ATP-binding protein</fullName>
    </submittedName>
</protein>
<keyword evidence="3" id="KW-1003">Cell membrane</keyword>
<evidence type="ECO:0000313" key="11">
    <source>
        <dbReference type="Proteomes" id="UP000886887"/>
    </source>
</evidence>
<dbReference type="PANTHER" id="PTHR43790:SF9">
    <property type="entry name" value="GALACTOFURANOSE TRANSPORTER ATP-BINDING PROTEIN YTFR"/>
    <property type="match status" value="1"/>
</dbReference>
<evidence type="ECO:0000256" key="8">
    <source>
        <dbReference type="ARBA" id="ARBA00023136"/>
    </source>
</evidence>
<evidence type="ECO:0000256" key="1">
    <source>
        <dbReference type="ARBA" id="ARBA00004202"/>
    </source>
</evidence>
<gene>
    <name evidence="10" type="ORF">IAB73_04285</name>
</gene>
<keyword evidence="5" id="KW-0547">Nucleotide-binding</keyword>
<dbReference type="PANTHER" id="PTHR43790">
    <property type="entry name" value="CARBOHYDRATE TRANSPORT ATP-BINDING PROTEIN MG119-RELATED"/>
    <property type="match status" value="1"/>
</dbReference>